<evidence type="ECO:0000313" key="2">
    <source>
        <dbReference type="Proteomes" id="UP000887013"/>
    </source>
</evidence>
<name>A0A8X6SYK7_NEPPI</name>
<comment type="caution">
    <text evidence="1">The sequence shown here is derived from an EMBL/GenBank/DDBJ whole genome shotgun (WGS) entry which is preliminary data.</text>
</comment>
<protein>
    <submittedName>
        <fullName evidence="1">Uncharacterized protein</fullName>
    </submittedName>
</protein>
<gene>
    <name evidence="1" type="ORF">NPIL_186151</name>
</gene>
<evidence type="ECO:0000313" key="1">
    <source>
        <dbReference type="EMBL" id="GFS69627.1"/>
    </source>
</evidence>
<dbReference type="AlphaFoldDB" id="A0A8X6SYK7"/>
<proteinExistence type="predicted"/>
<sequence length="128" mass="14546">MPLRCFCFYLAQPGWSSGKANNIQMNFPQNGRYVKMGRLTAEEALALMTELFDDDSFKEADIYLDTSSDEVANEDSSMKDCIGMGNLTEGQLRANEVLPFGVNIKINKLLWNQTVKMRMKFFLIIGNE</sequence>
<dbReference type="Proteomes" id="UP000887013">
    <property type="component" value="Unassembled WGS sequence"/>
</dbReference>
<keyword evidence="2" id="KW-1185">Reference proteome</keyword>
<reference evidence="1" key="1">
    <citation type="submission" date="2020-08" db="EMBL/GenBank/DDBJ databases">
        <title>Multicomponent nature underlies the extraordinary mechanical properties of spider dragline silk.</title>
        <authorList>
            <person name="Kono N."/>
            <person name="Nakamura H."/>
            <person name="Mori M."/>
            <person name="Yoshida Y."/>
            <person name="Ohtoshi R."/>
            <person name="Malay A.D."/>
            <person name="Moran D.A.P."/>
            <person name="Tomita M."/>
            <person name="Numata K."/>
            <person name="Arakawa K."/>
        </authorList>
    </citation>
    <scope>NUCLEOTIDE SEQUENCE</scope>
</reference>
<accession>A0A8X6SYK7</accession>
<dbReference type="EMBL" id="BMAW01000572">
    <property type="protein sequence ID" value="GFS69627.1"/>
    <property type="molecule type" value="Genomic_DNA"/>
</dbReference>
<organism evidence="1 2">
    <name type="scientific">Nephila pilipes</name>
    <name type="common">Giant wood spider</name>
    <name type="synonym">Nephila maculata</name>
    <dbReference type="NCBI Taxonomy" id="299642"/>
    <lineage>
        <taxon>Eukaryota</taxon>
        <taxon>Metazoa</taxon>
        <taxon>Ecdysozoa</taxon>
        <taxon>Arthropoda</taxon>
        <taxon>Chelicerata</taxon>
        <taxon>Arachnida</taxon>
        <taxon>Araneae</taxon>
        <taxon>Araneomorphae</taxon>
        <taxon>Entelegynae</taxon>
        <taxon>Araneoidea</taxon>
        <taxon>Nephilidae</taxon>
        <taxon>Nephila</taxon>
    </lineage>
</organism>